<keyword evidence="2" id="KW-1185">Reference proteome</keyword>
<dbReference type="Proteomes" id="UP001145742">
    <property type="component" value="Unassembled WGS sequence"/>
</dbReference>
<gene>
    <name evidence="1" type="ORF">WISP_67686</name>
</gene>
<organism evidence="1 2">
    <name type="scientific">Willisornis vidua</name>
    <name type="common">Xingu scale-backed antbird</name>
    <dbReference type="NCBI Taxonomy" id="1566151"/>
    <lineage>
        <taxon>Eukaryota</taxon>
        <taxon>Metazoa</taxon>
        <taxon>Chordata</taxon>
        <taxon>Craniata</taxon>
        <taxon>Vertebrata</taxon>
        <taxon>Euteleostomi</taxon>
        <taxon>Archelosauria</taxon>
        <taxon>Archosauria</taxon>
        <taxon>Dinosauria</taxon>
        <taxon>Saurischia</taxon>
        <taxon>Theropoda</taxon>
        <taxon>Coelurosauria</taxon>
        <taxon>Aves</taxon>
        <taxon>Neognathae</taxon>
        <taxon>Neoaves</taxon>
        <taxon>Telluraves</taxon>
        <taxon>Australaves</taxon>
        <taxon>Passeriformes</taxon>
        <taxon>Thamnophilidae</taxon>
        <taxon>Willisornis</taxon>
    </lineage>
</organism>
<accession>A0ABQ9DED3</accession>
<comment type="caution">
    <text evidence="1">The sequence shown here is derived from an EMBL/GenBank/DDBJ whole genome shotgun (WGS) entry which is preliminary data.</text>
</comment>
<evidence type="ECO:0000313" key="1">
    <source>
        <dbReference type="EMBL" id="KAJ7416916.1"/>
    </source>
</evidence>
<name>A0ABQ9DED3_9PASS</name>
<dbReference type="PANTHER" id="PTHR33332">
    <property type="entry name" value="REVERSE TRANSCRIPTASE DOMAIN-CONTAINING PROTEIN"/>
    <property type="match status" value="1"/>
</dbReference>
<protein>
    <submittedName>
        <fullName evidence="1">Rna-directed dna polymerase from mobile element jockey-like</fullName>
    </submittedName>
</protein>
<reference evidence="1" key="1">
    <citation type="submission" date="2019-10" db="EMBL/GenBank/DDBJ databases">
        <authorList>
            <person name="Soares A.E.R."/>
            <person name="Aleixo A."/>
            <person name="Schneider P."/>
            <person name="Miyaki C.Y."/>
            <person name="Schneider M.P."/>
            <person name="Mello C."/>
            <person name="Vasconcelos A.T.R."/>
        </authorList>
    </citation>
    <scope>NUCLEOTIDE SEQUENCE</scope>
    <source>
        <tissue evidence="1">Muscle</tissue>
    </source>
</reference>
<evidence type="ECO:0000313" key="2">
    <source>
        <dbReference type="Proteomes" id="UP001145742"/>
    </source>
</evidence>
<proteinExistence type="predicted"/>
<dbReference type="EMBL" id="WHWB01033789">
    <property type="protein sequence ID" value="KAJ7416916.1"/>
    <property type="molecule type" value="Genomic_DNA"/>
</dbReference>
<sequence length="147" mass="16321">MNSNQSKERPASHYREIVGGPLSDCQGNSLSFGTSPVYIFIDDLDMEIECTSNKFTGDAKLGGSVGLPKGGNELGWWAKDNCMRFNEAKCQVLHLGQNNPMQSHRLGRKTLETCSVEKDLGMLVDMRQQCAQVAKKPMAFWPVPRIV</sequence>